<proteinExistence type="predicted"/>
<dbReference type="EMBL" id="VSSQ01068875">
    <property type="protein sequence ID" value="MPN21007.1"/>
    <property type="molecule type" value="Genomic_DNA"/>
</dbReference>
<sequence length="63" mass="6740">MAGYKVGLVYHVAGVYGVRSETEVADSNAPRFLGVIAVVTLSIEVCLSADDLDRVLVRSDRSV</sequence>
<name>A0A645G2B9_9ZZZZ</name>
<organism evidence="1">
    <name type="scientific">bioreactor metagenome</name>
    <dbReference type="NCBI Taxonomy" id="1076179"/>
    <lineage>
        <taxon>unclassified sequences</taxon>
        <taxon>metagenomes</taxon>
        <taxon>ecological metagenomes</taxon>
    </lineage>
</organism>
<dbReference type="AlphaFoldDB" id="A0A645G2B9"/>
<reference evidence="1" key="1">
    <citation type="submission" date="2019-08" db="EMBL/GenBank/DDBJ databases">
        <authorList>
            <person name="Kucharzyk K."/>
            <person name="Murdoch R.W."/>
            <person name="Higgins S."/>
            <person name="Loffler F."/>
        </authorList>
    </citation>
    <scope>NUCLEOTIDE SEQUENCE</scope>
</reference>
<evidence type="ECO:0000313" key="1">
    <source>
        <dbReference type="EMBL" id="MPN21007.1"/>
    </source>
</evidence>
<protein>
    <submittedName>
        <fullName evidence="1">Uncharacterized protein</fullName>
    </submittedName>
</protein>
<gene>
    <name evidence="1" type="ORF">SDC9_168386</name>
</gene>
<accession>A0A645G2B9</accession>
<comment type="caution">
    <text evidence="1">The sequence shown here is derived from an EMBL/GenBank/DDBJ whole genome shotgun (WGS) entry which is preliminary data.</text>
</comment>